<organism evidence="2 4">
    <name type="scientific">Candidatus Phytoplasma solani</name>
    <dbReference type="NCBI Taxonomy" id="69896"/>
    <lineage>
        <taxon>Bacteria</taxon>
        <taxon>Bacillati</taxon>
        <taxon>Mycoplasmatota</taxon>
        <taxon>Mollicutes</taxon>
        <taxon>Acholeplasmatales</taxon>
        <taxon>Acholeplasmataceae</taxon>
        <taxon>Candidatus Phytoplasma</taxon>
        <taxon>16SrXII (Stolbur group)</taxon>
    </lineage>
</organism>
<dbReference type="InterPro" id="IPR001638">
    <property type="entry name" value="Solute-binding_3/MltF_N"/>
</dbReference>
<comment type="caution">
    <text evidence="2">The sequence shown here is derived from an EMBL/GenBank/DDBJ whole genome shotgun (WGS) entry which is preliminary data.</text>
</comment>
<reference evidence="2" key="2">
    <citation type="journal article" date="2019" name="Syst. Appl. Microbiol.">
        <title>The genome of 'Candidatus Phytoplasma solani' strain SA-1 is highly dynamic and prone to adopting foreign sequences.</title>
        <authorList>
            <person name="Music M.S."/>
            <person name="Samarzija I."/>
            <person name="Hogenhout S.A."/>
            <person name="Haryono M."/>
            <person name="Cho S.T."/>
            <person name="Kuo C.H."/>
        </authorList>
    </citation>
    <scope>NUCLEOTIDE SEQUENCE</scope>
    <source>
        <strain evidence="2">SA-1</strain>
    </source>
</reference>
<dbReference type="Pfam" id="PF00497">
    <property type="entry name" value="SBP_bac_3"/>
    <property type="match status" value="1"/>
</dbReference>
<gene>
    <name evidence="2" type="ORF">PSSA1_v1c0750</name>
    <name evidence="3" type="ORF">PSSA1_v1c0930</name>
</gene>
<dbReference type="OrthoDB" id="386226at2"/>
<name>A0A421NYU6_9MOLU</name>
<reference evidence="4" key="1">
    <citation type="submission" date="2016-11" db="EMBL/GenBank/DDBJ databases">
        <title>Genome sequence of Candidatus Phytoplasma solani strain SA-1.</title>
        <authorList>
            <person name="Haryono M."/>
            <person name="Samarzija I."/>
            <person name="Seruga Music M."/>
            <person name="Hogenhout S."/>
            <person name="Kuo C.-H."/>
        </authorList>
    </citation>
    <scope>NUCLEOTIDE SEQUENCE [LARGE SCALE GENOMIC DNA]</scope>
    <source>
        <strain evidence="4">SA-1</strain>
    </source>
</reference>
<accession>A0A421NYU6</accession>
<keyword evidence="4" id="KW-1185">Reference proteome</keyword>
<dbReference type="Gene3D" id="3.40.190.10">
    <property type="entry name" value="Periplasmic binding protein-like II"/>
    <property type="match status" value="1"/>
</dbReference>
<evidence type="ECO:0000259" key="1">
    <source>
        <dbReference type="Pfam" id="PF00497"/>
    </source>
</evidence>
<evidence type="ECO:0000313" key="3">
    <source>
        <dbReference type="EMBL" id="RMI89213.1"/>
    </source>
</evidence>
<dbReference type="EMBL" id="MPBG01000001">
    <property type="protein sequence ID" value="RMI89195.1"/>
    <property type="molecule type" value="Genomic_DNA"/>
</dbReference>
<dbReference type="RefSeq" id="WP_122225320.1">
    <property type="nucleotide sequence ID" value="NZ_CP103786.1"/>
</dbReference>
<dbReference type="AlphaFoldDB" id="A0A421NYU6"/>
<proteinExistence type="predicted"/>
<feature type="domain" description="Solute-binding protein family 3/N-terminal" evidence="1">
    <location>
        <begin position="5"/>
        <end position="80"/>
    </location>
</feature>
<dbReference type="SUPFAM" id="SSF53850">
    <property type="entry name" value="Periplasmic binding protein-like II"/>
    <property type="match status" value="1"/>
</dbReference>
<sequence length="109" mass="12696">MFFFCKDIAENINKQIKIKAFGTFEGALNAVKSGNADFYIGSLSATNSRETYFDIIKYYTTCTSILVKTDNEKFFNISNTEEPIQLDNDQFCNKKLRLTTHNFLFQRKY</sequence>
<dbReference type="EMBL" id="MPBG01000001">
    <property type="protein sequence ID" value="RMI89213.1"/>
    <property type="molecule type" value="Genomic_DNA"/>
</dbReference>
<protein>
    <recommendedName>
        <fullName evidence="1">Solute-binding protein family 3/N-terminal domain-containing protein</fullName>
    </recommendedName>
</protein>
<evidence type="ECO:0000313" key="2">
    <source>
        <dbReference type="EMBL" id="RMI89195.1"/>
    </source>
</evidence>
<evidence type="ECO:0000313" key="4">
    <source>
        <dbReference type="Proteomes" id="UP000283896"/>
    </source>
</evidence>
<dbReference type="Proteomes" id="UP000283896">
    <property type="component" value="Unassembled WGS sequence"/>
</dbReference>